<organism evidence="1 2">
    <name type="scientific">Acrodontium crateriforme</name>
    <dbReference type="NCBI Taxonomy" id="150365"/>
    <lineage>
        <taxon>Eukaryota</taxon>
        <taxon>Fungi</taxon>
        <taxon>Dikarya</taxon>
        <taxon>Ascomycota</taxon>
        <taxon>Pezizomycotina</taxon>
        <taxon>Dothideomycetes</taxon>
        <taxon>Dothideomycetidae</taxon>
        <taxon>Mycosphaerellales</taxon>
        <taxon>Teratosphaeriaceae</taxon>
        <taxon>Acrodontium</taxon>
    </lineage>
</organism>
<dbReference type="AlphaFoldDB" id="A0AAQ3RD06"/>
<dbReference type="Proteomes" id="UP001303373">
    <property type="component" value="Chromosome 14"/>
</dbReference>
<proteinExistence type="predicted"/>
<dbReference type="EMBL" id="CP138593">
    <property type="protein sequence ID" value="WPH04965.1"/>
    <property type="molecule type" value="Genomic_DNA"/>
</dbReference>
<evidence type="ECO:0000313" key="1">
    <source>
        <dbReference type="EMBL" id="WPH04965.1"/>
    </source>
</evidence>
<sequence>MPDGCYMVNCNGPDGQQRSGVAYYRNFIFGGGNDGTQPDAFIYTKFDGFTTWENQSQSVVFADGTKFSWNIDGSAAGTPVGTRVGGAGNGFKEWSVFRDSDKFMFTNGDNFNCSKIYIAA</sequence>
<protein>
    <submittedName>
        <fullName evidence="1">Uncharacterized protein</fullName>
    </submittedName>
</protein>
<accession>A0AAQ3RD06</accession>
<evidence type="ECO:0000313" key="2">
    <source>
        <dbReference type="Proteomes" id="UP001303373"/>
    </source>
</evidence>
<reference evidence="1 2" key="1">
    <citation type="submission" date="2023-11" db="EMBL/GenBank/DDBJ databases">
        <title>An acidophilic fungus is an integral part of prey digestion in a carnivorous sundew plant.</title>
        <authorList>
            <person name="Tsai I.J."/>
        </authorList>
    </citation>
    <scope>NUCLEOTIDE SEQUENCE [LARGE SCALE GENOMIC DNA]</scope>
    <source>
        <strain evidence="1">169a</strain>
    </source>
</reference>
<keyword evidence="2" id="KW-1185">Reference proteome</keyword>
<gene>
    <name evidence="1" type="ORF">R9X50_00786200</name>
</gene>
<name>A0AAQ3RD06_9PEZI</name>